<feature type="non-terminal residue" evidence="1">
    <location>
        <position position="1"/>
    </location>
</feature>
<reference evidence="1" key="1">
    <citation type="submission" date="2018-05" db="EMBL/GenBank/DDBJ databases">
        <title>Draft genome of Mucuna pruriens seed.</title>
        <authorList>
            <person name="Nnadi N.E."/>
            <person name="Vos R."/>
            <person name="Hasami M.H."/>
            <person name="Devisetty U.K."/>
            <person name="Aguiy J.C."/>
        </authorList>
    </citation>
    <scope>NUCLEOTIDE SEQUENCE [LARGE SCALE GENOMIC DNA]</scope>
    <source>
        <strain evidence="1">JCA_2017</strain>
    </source>
</reference>
<sequence length="90" mass="10281">MNCISFVMIHYFEFSPGVLDKYYQKLIQSNNWLCELNQLPIPTSSPSFDQVDTATNSSHVQYPCSQQINSYSHEHITLPISTCQIGQAHN</sequence>
<proteinExistence type="predicted"/>
<evidence type="ECO:0000313" key="1">
    <source>
        <dbReference type="EMBL" id="RDX78811.1"/>
    </source>
</evidence>
<dbReference type="OrthoDB" id="1689622at2759"/>
<keyword evidence="2" id="KW-1185">Reference proteome</keyword>
<name>A0A371FKL8_MUCPR</name>
<accession>A0A371FKL8</accession>
<comment type="caution">
    <text evidence="1">The sequence shown here is derived from an EMBL/GenBank/DDBJ whole genome shotgun (WGS) entry which is preliminary data.</text>
</comment>
<gene>
    <name evidence="1" type="ORF">CR513_40858</name>
</gene>
<dbReference type="Proteomes" id="UP000257109">
    <property type="component" value="Unassembled WGS sequence"/>
</dbReference>
<dbReference type="AlphaFoldDB" id="A0A371FKL8"/>
<protein>
    <submittedName>
        <fullName evidence="1">Uncharacterized protein</fullName>
    </submittedName>
</protein>
<evidence type="ECO:0000313" key="2">
    <source>
        <dbReference type="Proteomes" id="UP000257109"/>
    </source>
</evidence>
<dbReference type="EMBL" id="QJKJ01008735">
    <property type="protein sequence ID" value="RDX78811.1"/>
    <property type="molecule type" value="Genomic_DNA"/>
</dbReference>
<feature type="non-terminal residue" evidence="1">
    <location>
        <position position="90"/>
    </location>
</feature>
<organism evidence="1 2">
    <name type="scientific">Mucuna pruriens</name>
    <name type="common">Velvet bean</name>
    <name type="synonym">Dolichos pruriens</name>
    <dbReference type="NCBI Taxonomy" id="157652"/>
    <lineage>
        <taxon>Eukaryota</taxon>
        <taxon>Viridiplantae</taxon>
        <taxon>Streptophyta</taxon>
        <taxon>Embryophyta</taxon>
        <taxon>Tracheophyta</taxon>
        <taxon>Spermatophyta</taxon>
        <taxon>Magnoliopsida</taxon>
        <taxon>eudicotyledons</taxon>
        <taxon>Gunneridae</taxon>
        <taxon>Pentapetalae</taxon>
        <taxon>rosids</taxon>
        <taxon>fabids</taxon>
        <taxon>Fabales</taxon>
        <taxon>Fabaceae</taxon>
        <taxon>Papilionoideae</taxon>
        <taxon>50 kb inversion clade</taxon>
        <taxon>NPAAA clade</taxon>
        <taxon>indigoferoid/millettioid clade</taxon>
        <taxon>Phaseoleae</taxon>
        <taxon>Mucuna</taxon>
    </lineage>
</organism>